<keyword evidence="6 9" id="KW-0472">Membrane</keyword>
<organism evidence="11 12">
    <name type="scientific">Spizellomyces punctatus (strain DAOM BR117)</name>
    <dbReference type="NCBI Taxonomy" id="645134"/>
    <lineage>
        <taxon>Eukaryota</taxon>
        <taxon>Fungi</taxon>
        <taxon>Fungi incertae sedis</taxon>
        <taxon>Chytridiomycota</taxon>
        <taxon>Chytridiomycota incertae sedis</taxon>
        <taxon>Chytridiomycetes</taxon>
        <taxon>Spizellomycetales</taxon>
        <taxon>Spizellomycetaceae</taxon>
        <taxon>Spizellomyces</taxon>
    </lineage>
</organism>
<dbReference type="OrthoDB" id="2152421at2759"/>
<dbReference type="Pfam" id="PF00027">
    <property type="entry name" value="cNMP_binding"/>
    <property type="match status" value="1"/>
</dbReference>
<dbReference type="PROSITE" id="PS00889">
    <property type="entry name" value="CNMP_BINDING_2"/>
    <property type="match status" value="1"/>
</dbReference>
<dbReference type="VEuPathDB" id="FungiDB:SPPG_04362"/>
<dbReference type="STRING" id="645134.A0A0L0HEX5"/>
<evidence type="ECO:0000256" key="1">
    <source>
        <dbReference type="ARBA" id="ARBA00004141"/>
    </source>
</evidence>
<keyword evidence="12" id="KW-1185">Reference proteome</keyword>
<evidence type="ECO:0000256" key="5">
    <source>
        <dbReference type="ARBA" id="ARBA00023065"/>
    </source>
</evidence>
<dbReference type="SUPFAM" id="SSF81324">
    <property type="entry name" value="Voltage-gated potassium channels"/>
    <property type="match status" value="1"/>
</dbReference>
<dbReference type="GO" id="GO:0098855">
    <property type="term" value="C:HCN channel complex"/>
    <property type="evidence" value="ECO:0007669"/>
    <property type="project" value="TreeGrafter"/>
</dbReference>
<dbReference type="PANTHER" id="PTHR45689">
    <property type="entry name" value="I[[H]] CHANNEL, ISOFORM E"/>
    <property type="match status" value="1"/>
</dbReference>
<dbReference type="InterPro" id="IPR014710">
    <property type="entry name" value="RmlC-like_jellyroll"/>
</dbReference>
<dbReference type="PANTHER" id="PTHR45689:SF5">
    <property type="entry name" value="I[[H]] CHANNEL, ISOFORM E"/>
    <property type="match status" value="1"/>
</dbReference>
<dbReference type="AlphaFoldDB" id="A0A0L0HEX5"/>
<evidence type="ECO:0000256" key="7">
    <source>
        <dbReference type="SAM" id="Coils"/>
    </source>
</evidence>
<feature type="transmembrane region" description="Helical" evidence="9">
    <location>
        <begin position="345"/>
        <end position="364"/>
    </location>
</feature>
<gene>
    <name evidence="11" type="ORF">SPPG_04362</name>
</gene>
<evidence type="ECO:0000256" key="6">
    <source>
        <dbReference type="ARBA" id="ARBA00023136"/>
    </source>
</evidence>
<feature type="transmembrane region" description="Helical" evidence="9">
    <location>
        <begin position="310"/>
        <end position="333"/>
    </location>
</feature>
<evidence type="ECO:0000313" key="12">
    <source>
        <dbReference type="Proteomes" id="UP000053201"/>
    </source>
</evidence>
<dbReference type="Gene3D" id="1.10.287.70">
    <property type="match status" value="1"/>
</dbReference>
<dbReference type="OMA" id="ISTYERC"/>
<dbReference type="CDD" id="cd00038">
    <property type="entry name" value="CAP_ED"/>
    <property type="match status" value="1"/>
</dbReference>
<dbReference type="InterPro" id="IPR000595">
    <property type="entry name" value="cNMP-bd_dom"/>
</dbReference>
<feature type="compositionally biased region" description="Polar residues" evidence="8">
    <location>
        <begin position="148"/>
        <end position="157"/>
    </location>
</feature>
<feature type="compositionally biased region" description="Low complexity" evidence="8">
    <location>
        <begin position="164"/>
        <end position="175"/>
    </location>
</feature>
<feature type="region of interest" description="Disordered" evidence="8">
    <location>
        <begin position="755"/>
        <end position="783"/>
    </location>
</feature>
<evidence type="ECO:0000256" key="3">
    <source>
        <dbReference type="ARBA" id="ARBA00022692"/>
    </source>
</evidence>
<dbReference type="GO" id="GO:0035725">
    <property type="term" value="P:sodium ion transmembrane transport"/>
    <property type="evidence" value="ECO:0007669"/>
    <property type="project" value="TreeGrafter"/>
</dbReference>
<dbReference type="GeneID" id="27687814"/>
<dbReference type="Pfam" id="PF00520">
    <property type="entry name" value="Ion_trans"/>
    <property type="match status" value="1"/>
</dbReference>
<evidence type="ECO:0000256" key="9">
    <source>
        <dbReference type="SAM" id="Phobius"/>
    </source>
</evidence>
<dbReference type="EMBL" id="KQ257456">
    <property type="protein sequence ID" value="KND00016.1"/>
    <property type="molecule type" value="Genomic_DNA"/>
</dbReference>
<dbReference type="Gene3D" id="2.60.120.10">
    <property type="entry name" value="Jelly Rolls"/>
    <property type="match status" value="1"/>
</dbReference>
<keyword evidence="4 9" id="KW-1133">Transmembrane helix</keyword>
<evidence type="ECO:0000259" key="10">
    <source>
        <dbReference type="PROSITE" id="PS50042"/>
    </source>
</evidence>
<keyword evidence="7" id="KW-0175">Coiled coil</keyword>
<dbReference type="eggNOG" id="KOG0498">
    <property type="taxonomic scope" value="Eukaryota"/>
</dbReference>
<feature type="transmembrane region" description="Helical" evidence="9">
    <location>
        <begin position="448"/>
        <end position="471"/>
    </location>
</feature>
<dbReference type="RefSeq" id="XP_016608055.1">
    <property type="nucleotide sequence ID" value="XM_016752602.1"/>
</dbReference>
<keyword evidence="5" id="KW-0406">Ion transport</keyword>
<dbReference type="InterPro" id="IPR018488">
    <property type="entry name" value="cNMP-bd_CS"/>
</dbReference>
<keyword evidence="2" id="KW-0813">Transport</keyword>
<protein>
    <recommendedName>
        <fullName evidence="10">Cyclic nucleotide-binding domain-containing protein</fullName>
    </recommendedName>
</protein>
<dbReference type="Proteomes" id="UP000053201">
    <property type="component" value="Unassembled WGS sequence"/>
</dbReference>
<reference evidence="11 12" key="1">
    <citation type="submission" date="2009-08" db="EMBL/GenBank/DDBJ databases">
        <title>The Genome Sequence of Spizellomyces punctatus strain DAOM BR117.</title>
        <authorList>
            <consortium name="The Broad Institute Genome Sequencing Platform"/>
            <person name="Russ C."/>
            <person name="Cuomo C."/>
            <person name="Shea T."/>
            <person name="Young S.K."/>
            <person name="Zeng Q."/>
            <person name="Koehrsen M."/>
            <person name="Haas B."/>
            <person name="Borodovsky M."/>
            <person name="Guigo R."/>
            <person name="Alvarado L."/>
            <person name="Berlin A."/>
            <person name="Bochicchio J."/>
            <person name="Borenstein D."/>
            <person name="Chapman S."/>
            <person name="Chen Z."/>
            <person name="Engels R."/>
            <person name="Freedman E."/>
            <person name="Gellesch M."/>
            <person name="Goldberg J."/>
            <person name="Griggs A."/>
            <person name="Gujja S."/>
            <person name="Heiman D."/>
            <person name="Hepburn T."/>
            <person name="Howarth C."/>
            <person name="Jen D."/>
            <person name="Larson L."/>
            <person name="Lewis B."/>
            <person name="Mehta T."/>
            <person name="Park D."/>
            <person name="Pearson M."/>
            <person name="Roberts A."/>
            <person name="Saif S."/>
            <person name="Shenoy N."/>
            <person name="Sisk P."/>
            <person name="Stolte C."/>
            <person name="Sykes S."/>
            <person name="Thomson T."/>
            <person name="Walk T."/>
            <person name="White J."/>
            <person name="Yandava C."/>
            <person name="Burger G."/>
            <person name="Gray M.W."/>
            <person name="Holland P.W.H."/>
            <person name="King N."/>
            <person name="Lang F.B.F."/>
            <person name="Roger A.J."/>
            <person name="Ruiz-Trillo I."/>
            <person name="Lander E."/>
            <person name="Nusbaum C."/>
        </authorList>
    </citation>
    <scope>NUCLEOTIDE SEQUENCE [LARGE SCALE GENOMIC DNA]</scope>
    <source>
        <strain evidence="11 12">DAOM BR117</strain>
    </source>
</reference>
<evidence type="ECO:0000313" key="11">
    <source>
        <dbReference type="EMBL" id="KND00016.1"/>
    </source>
</evidence>
<accession>A0A0L0HEX5</accession>
<feature type="coiled-coil region" evidence="7">
    <location>
        <begin position="15"/>
        <end position="42"/>
    </location>
</feature>
<feature type="transmembrane region" description="Helical" evidence="9">
    <location>
        <begin position="522"/>
        <end position="546"/>
    </location>
</feature>
<dbReference type="SMART" id="SM00100">
    <property type="entry name" value="cNMP"/>
    <property type="match status" value="1"/>
</dbReference>
<evidence type="ECO:0000256" key="2">
    <source>
        <dbReference type="ARBA" id="ARBA00022448"/>
    </source>
</evidence>
<dbReference type="Gene3D" id="1.10.287.630">
    <property type="entry name" value="Helix hairpin bin"/>
    <property type="match status" value="1"/>
</dbReference>
<dbReference type="InterPro" id="IPR018490">
    <property type="entry name" value="cNMP-bd_dom_sf"/>
</dbReference>
<feature type="transmembrane region" description="Helical" evidence="9">
    <location>
        <begin position="492"/>
        <end position="510"/>
    </location>
</feature>
<dbReference type="GO" id="GO:0003254">
    <property type="term" value="P:regulation of membrane depolarization"/>
    <property type="evidence" value="ECO:0007669"/>
    <property type="project" value="TreeGrafter"/>
</dbReference>
<feature type="compositionally biased region" description="Polar residues" evidence="8">
    <location>
        <begin position="772"/>
        <end position="783"/>
    </location>
</feature>
<feature type="transmembrane region" description="Helical" evidence="9">
    <location>
        <begin position="409"/>
        <end position="428"/>
    </location>
</feature>
<feature type="domain" description="Cyclic nucleotide-binding" evidence="10">
    <location>
        <begin position="626"/>
        <end position="741"/>
    </location>
</feature>
<dbReference type="SUPFAM" id="SSF51206">
    <property type="entry name" value="cAMP-binding domain-like"/>
    <property type="match status" value="1"/>
</dbReference>
<dbReference type="InParanoid" id="A0A0L0HEX5"/>
<dbReference type="InterPro" id="IPR005821">
    <property type="entry name" value="Ion_trans_dom"/>
</dbReference>
<evidence type="ECO:0000256" key="8">
    <source>
        <dbReference type="SAM" id="MobiDB-lite"/>
    </source>
</evidence>
<feature type="region of interest" description="Disordered" evidence="8">
    <location>
        <begin position="115"/>
        <end position="212"/>
    </location>
</feature>
<sequence length="783" mass="87877">MTSQLKPLDECLRQLRGLNEHLSTIQGEIQDLLAQVEAHAQEKNFCVPRRRSSFDERETSIPPSRRRSRNYDRLSFHSGAAQGECPFPVIVDQAVERALTQHKIAPEEFTCDRIHEGSKDSLPGTSSGFSLSGYYRTMRRSRQRKESTSSGLSSSNPKLPKHPSSISAKSSSCSSEPRFQLDDTRIGPKPSSLRNAEGDSRKDHPTGSILKESLVDPIKDDIEAQRIARDTDVKPNAQDILSSTAKYITHDLSLLTNSGRLWRWYIRYFAAPKYNEFKAPYSSADFNAMIIQVPTMNPAFFIHPRSQFRAVWGVLMSIIYLAAMIAVPIFVSFPKSQHIAGASSLVYTILCSLDIVVHIFSLHTEDGQLLSARESLLRYARTQFPLDILTALPWYLVLQNDPSASYYGLIRLLRLYHLGYILLTNPLYTGLSRWIQTALGVGESFVALILFLGLLGIVVHLYACALFLMGAATNYVSFGDTSVFSKSVIEQYAWAFYTAVATVGGLQTSYNPVALLERTVTIMTIFTGAALYGTVIGHVSSVSSGLDSSGRMFKQKIEEVNEYMTYRNLSRSLQTKVRHFFQLKYRGKYFDEIGILEELSDSLRQEVTIHNCSDLIAKVDFLSRKVGDGRDDNFLGRIADALNARYYVKGDTIFEQGRPGNEMYFILSGCVEIIVASQRIGVLSDGAFFGEVALLGQVPRTATIKAFTDTVAYRLHRTDFEDIVTDFPDMALKIRTVYEERMAKVRKEREMLYTGKNGETGPVSTEKEHAIMQSSELEQQEIG</sequence>
<comment type="subcellular location">
    <subcellularLocation>
        <location evidence="1">Membrane</location>
        <topology evidence="1">Multi-pass membrane protein</topology>
    </subcellularLocation>
</comment>
<dbReference type="GO" id="GO:0005249">
    <property type="term" value="F:voltage-gated potassium channel activity"/>
    <property type="evidence" value="ECO:0007669"/>
    <property type="project" value="TreeGrafter"/>
</dbReference>
<evidence type="ECO:0000256" key="4">
    <source>
        <dbReference type="ARBA" id="ARBA00022989"/>
    </source>
</evidence>
<keyword evidence="3 9" id="KW-0812">Transmembrane</keyword>
<feature type="region of interest" description="Disordered" evidence="8">
    <location>
        <begin position="51"/>
        <end position="72"/>
    </location>
</feature>
<dbReference type="InterPro" id="IPR051413">
    <property type="entry name" value="K/Na_HCN_channel"/>
</dbReference>
<dbReference type="PROSITE" id="PS50042">
    <property type="entry name" value="CNMP_BINDING_3"/>
    <property type="match status" value="1"/>
</dbReference>
<name>A0A0L0HEX5_SPIPD</name>
<feature type="compositionally biased region" description="Basic and acidic residues" evidence="8">
    <location>
        <begin position="196"/>
        <end position="205"/>
    </location>
</feature>
<proteinExistence type="predicted"/>